<reference evidence="8 10" key="1">
    <citation type="submission" date="2016-08" db="EMBL/GenBank/DDBJ databases">
        <title>Complete genome sequence of Flavobacterium johnsoniae strain GSE09, a volatile-producing biocontrol agent isolated from cucumber (Cucumis sativus).</title>
        <authorList>
            <person name="Jeong J.-J."/>
            <person name="Oh J.Y."/>
            <person name="Jim Y.J."/>
            <person name="Sang M.K."/>
            <person name="Kim K.D."/>
        </authorList>
    </citation>
    <scope>NUCLEOTIDE SEQUENCE [LARGE SCALE GENOMIC DNA]</scope>
    <source>
        <strain evidence="8 10">GSE09</strain>
    </source>
</reference>
<dbReference type="PRINTS" id="PR00125">
    <property type="entry name" value="ATPASEDELTA"/>
</dbReference>
<keyword evidence="7" id="KW-1003">Cell membrane</keyword>
<dbReference type="Proteomes" id="UP000093276">
    <property type="component" value="Chromosome"/>
</dbReference>
<dbReference type="EMBL" id="FMVC01000001">
    <property type="protein sequence ID" value="SCX94527.1"/>
    <property type="molecule type" value="Genomic_DNA"/>
</dbReference>
<dbReference type="RefSeq" id="WP_008465837.1">
    <property type="nucleotide sequence ID" value="NZ_CP016907.1"/>
</dbReference>
<keyword evidence="2 7" id="KW-0813">Transport</keyword>
<keyword evidence="4 7" id="KW-0406">Ion transport</keyword>
<evidence type="ECO:0000256" key="3">
    <source>
        <dbReference type="ARBA" id="ARBA00022781"/>
    </source>
</evidence>
<keyword evidence="11" id="KW-1185">Reference proteome</keyword>
<comment type="function">
    <text evidence="7">F(1)F(0) ATP synthase produces ATP from ADP in the presence of a proton or sodium gradient. F-type ATPases consist of two structural domains, F(1) containing the extramembraneous catalytic core and F(0) containing the membrane proton channel, linked together by a central stalk and a peripheral stalk. During catalysis, ATP synthesis in the catalytic domain of F(1) is coupled via a rotary mechanism of the central stalk subunits to proton translocation.</text>
</comment>
<dbReference type="Pfam" id="PF00213">
    <property type="entry name" value="OSCP"/>
    <property type="match status" value="1"/>
</dbReference>
<comment type="similarity">
    <text evidence="7">Belongs to the ATPase delta chain family.</text>
</comment>
<comment type="function">
    <text evidence="7">This protein is part of the stalk that links CF(0) to CF(1). It either transmits conformational changes from CF(0) to CF(1) or is implicated in proton conduction.</text>
</comment>
<dbReference type="Proteomes" id="UP000199307">
    <property type="component" value="Unassembled WGS sequence"/>
</dbReference>
<evidence type="ECO:0000256" key="4">
    <source>
        <dbReference type="ARBA" id="ARBA00023065"/>
    </source>
</evidence>
<evidence type="ECO:0000313" key="11">
    <source>
        <dbReference type="Proteomes" id="UP000199307"/>
    </source>
</evidence>
<gene>
    <name evidence="8" type="primary">atpH_1</name>
    <name evidence="7" type="synonym">atpH</name>
    <name evidence="8" type="ORF">BB050_01551</name>
    <name evidence="9" type="ORF">SAMN02927916_0854</name>
</gene>
<keyword evidence="6 7" id="KW-0066">ATP synthesis</keyword>
<evidence type="ECO:0000256" key="6">
    <source>
        <dbReference type="ARBA" id="ARBA00023310"/>
    </source>
</evidence>
<dbReference type="NCBIfam" id="TIGR01145">
    <property type="entry name" value="ATP_synt_delta"/>
    <property type="match status" value="1"/>
</dbReference>
<dbReference type="AlphaFoldDB" id="A0AAC9D0V0"/>
<evidence type="ECO:0000313" key="10">
    <source>
        <dbReference type="Proteomes" id="UP000093276"/>
    </source>
</evidence>
<evidence type="ECO:0000256" key="1">
    <source>
        <dbReference type="ARBA" id="ARBA00004370"/>
    </source>
</evidence>
<dbReference type="HAMAP" id="MF_01416">
    <property type="entry name" value="ATP_synth_delta_bact"/>
    <property type="match status" value="1"/>
</dbReference>
<dbReference type="KEGG" id="fjg:BB050_01551"/>
<dbReference type="EMBL" id="CP016907">
    <property type="protein sequence ID" value="AOC94678.1"/>
    <property type="molecule type" value="Genomic_DNA"/>
</dbReference>
<evidence type="ECO:0000313" key="8">
    <source>
        <dbReference type="EMBL" id="AOC94678.1"/>
    </source>
</evidence>
<dbReference type="PANTHER" id="PTHR11910">
    <property type="entry name" value="ATP SYNTHASE DELTA CHAIN"/>
    <property type="match status" value="1"/>
</dbReference>
<evidence type="ECO:0000313" key="9">
    <source>
        <dbReference type="EMBL" id="SCX94527.1"/>
    </source>
</evidence>
<dbReference type="Gene3D" id="1.10.520.20">
    <property type="entry name" value="N-terminal domain of the delta subunit of the F1F0-ATP synthase"/>
    <property type="match status" value="1"/>
</dbReference>
<evidence type="ECO:0000256" key="7">
    <source>
        <dbReference type="HAMAP-Rule" id="MF_01416"/>
    </source>
</evidence>
<dbReference type="GO" id="GO:0046933">
    <property type="term" value="F:proton-transporting ATP synthase activity, rotational mechanism"/>
    <property type="evidence" value="ECO:0007669"/>
    <property type="project" value="UniProtKB-UniRule"/>
</dbReference>
<keyword evidence="7" id="KW-0139">CF(1)</keyword>
<organism evidence="8 10">
    <name type="scientific">Flavobacterium anhuiense</name>
    <dbReference type="NCBI Taxonomy" id="459526"/>
    <lineage>
        <taxon>Bacteria</taxon>
        <taxon>Pseudomonadati</taxon>
        <taxon>Bacteroidota</taxon>
        <taxon>Flavobacteriia</taxon>
        <taxon>Flavobacteriales</taxon>
        <taxon>Flavobacteriaceae</taxon>
        <taxon>Flavobacterium</taxon>
    </lineage>
</organism>
<dbReference type="InterPro" id="IPR026015">
    <property type="entry name" value="ATP_synth_OSCP/delta_N_sf"/>
</dbReference>
<protein>
    <recommendedName>
        <fullName evidence="7">ATP synthase subunit delta</fullName>
    </recommendedName>
    <alternativeName>
        <fullName evidence="7">ATP synthase F(1) sector subunit delta</fullName>
    </alternativeName>
    <alternativeName>
        <fullName evidence="7">F-type ATPase subunit delta</fullName>
        <shortName evidence="7">F-ATPase subunit delta</shortName>
    </alternativeName>
</protein>
<comment type="subcellular location">
    <subcellularLocation>
        <location evidence="7">Cell membrane</location>
        <topology evidence="7">Peripheral membrane protein</topology>
    </subcellularLocation>
    <subcellularLocation>
        <location evidence="1">Membrane</location>
    </subcellularLocation>
</comment>
<dbReference type="GeneID" id="32307436"/>
<evidence type="ECO:0000256" key="5">
    <source>
        <dbReference type="ARBA" id="ARBA00023136"/>
    </source>
</evidence>
<dbReference type="GO" id="GO:0045259">
    <property type="term" value="C:proton-transporting ATP synthase complex"/>
    <property type="evidence" value="ECO:0007669"/>
    <property type="project" value="UniProtKB-KW"/>
</dbReference>
<keyword evidence="5 7" id="KW-0472">Membrane</keyword>
<dbReference type="PROSITE" id="PS00389">
    <property type="entry name" value="ATPASE_DELTA"/>
    <property type="match status" value="1"/>
</dbReference>
<dbReference type="InterPro" id="IPR000711">
    <property type="entry name" value="ATPase_OSCP/dsu"/>
</dbReference>
<dbReference type="SUPFAM" id="SSF47928">
    <property type="entry name" value="N-terminal domain of the delta subunit of the F1F0-ATP synthase"/>
    <property type="match status" value="1"/>
</dbReference>
<dbReference type="GO" id="GO:0005886">
    <property type="term" value="C:plasma membrane"/>
    <property type="evidence" value="ECO:0007669"/>
    <property type="project" value="UniProtKB-SubCell"/>
</dbReference>
<accession>A0AAC9D0V0</accession>
<sequence length="177" mass="19319">MASTRAAIRYAKAILDLANSKGVAEAVNNDMKSIATAIETNQELSTFIQNPTTTVEVKEGALLEVFANVNGVTKGLFRLLFENKRFEILDAIAVEYNKLFDENNGVQVAKVTTAIPMDAALEAKVLAKIATLSDKKITIENIVDPSIIGGFILRIGDNQYNASVAYRLQVLKRELSN</sequence>
<name>A0AAC9D0V0_9FLAO</name>
<reference evidence="9 11" key="2">
    <citation type="submission" date="2016-10" db="EMBL/GenBank/DDBJ databases">
        <authorList>
            <person name="Varghese N."/>
            <person name="Submissions S."/>
        </authorList>
    </citation>
    <scope>NUCLEOTIDE SEQUENCE [LARGE SCALE GENOMIC DNA]</scope>
    <source>
        <strain evidence="9 11">CGMCC 1.6859</strain>
    </source>
</reference>
<proteinExistence type="inferred from homology"/>
<evidence type="ECO:0000256" key="2">
    <source>
        <dbReference type="ARBA" id="ARBA00022448"/>
    </source>
</evidence>
<dbReference type="InterPro" id="IPR020781">
    <property type="entry name" value="ATPase_OSCP/d_CS"/>
</dbReference>
<keyword evidence="3 7" id="KW-0375">Hydrogen ion transport</keyword>